<dbReference type="PROSITE" id="PS51379">
    <property type="entry name" value="4FE4S_FER_2"/>
    <property type="match status" value="4"/>
</dbReference>
<protein>
    <submittedName>
        <fullName evidence="10">Methyl-viologen-reducing hydrogenase subunit delta</fullName>
    </submittedName>
</protein>
<dbReference type="GO" id="GO:0046872">
    <property type="term" value="F:metal ion binding"/>
    <property type="evidence" value="ECO:0007669"/>
    <property type="project" value="UniProtKB-KW"/>
</dbReference>
<dbReference type="InterPro" id="IPR017900">
    <property type="entry name" value="4Fe4S_Fe_S_CS"/>
</dbReference>
<proteinExistence type="inferred from homology"/>
<reference evidence="10 11" key="1">
    <citation type="submission" date="2016-02" db="EMBL/GenBank/DDBJ databases">
        <title>Draft genome sequence of Thermodesulfatator sp. S606.</title>
        <authorList>
            <person name="Lai Q."/>
            <person name="Cao J."/>
            <person name="Dupont S."/>
            <person name="Shao Z."/>
            <person name="Jebbar M."/>
            <person name="Alain K."/>
        </authorList>
    </citation>
    <scope>NUCLEOTIDE SEQUENCE [LARGE SCALE GENOMIC DNA]</scope>
    <source>
        <strain evidence="10 11">S606</strain>
    </source>
</reference>
<dbReference type="InterPro" id="IPR036188">
    <property type="entry name" value="FAD/NAD-bd_sf"/>
</dbReference>
<evidence type="ECO:0000256" key="5">
    <source>
        <dbReference type="ARBA" id="ARBA00022827"/>
    </source>
</evidence>
<evidence type="ECO:0000256" key="2">
    <source>
        <dbReference type="ARBA" id="ARBA00006561"/>
    </source>
</evidence>
<name>A0A177E8K9_9BACT</name>
<evidence type="ECO:0000256" key="7">
    <source>
        <dbReference type="ARBA" id="ARBA00023004"/>
    </source>
</evidence>
<dbReference type="STRING" id="1795632.TH606_02585"/>
<dbReference type="PANTHER" id="PTHR43498:SF1">
    <property type="entry name" value="COB--COM HETERODISULFIDE REDUCTASE IRON-SULFUR SUBUNIT A"/>
    <property type="match status" value="1"/>
</dbReference>
<feature type="domain" description="4Fe-4S ferredoxin-type" evidence="9">
    <location>
        <begin position="584"/>
        <end position="611"/>
    </location>
</feature>
<evidence type="ECO:0000256" key="4">
    <source>
        <dbReference type="ARBA" id="ARBA00022723"/>
    </source>
</evidence>
<comment type="cofactor">
    <cofactor evidence="1">
        <name>FAD</name>
        <dbReference type="ChEBI" id="CHEBI:57692"/>
    </cofactor>
</comment>
<dbReference type="Gene3D" id="3.40.50.720">
    <property type="entry name" value="NAD(P)-binding Rossmann-like Domain"/>
    <property type="match status" value="1"/>
</dbReference>
<dbReference type="Pfam" id="PF07992">
    <property type="entry name" value="Pyr_redox_2"/>
    <property type="match status" value="1"/>
</dbReference>
<dbReference type="InterPro" id="IPR039650">
    <property type="entry name" value="HdrA-like"/>
</dbReference>
<dbReference type="AlphaFoldDB" id="A0A177E8K9"/>
<comment type="similarity">
    <text evidence="2">Belongs to the HdrA family.</text>
</comment>
<keyword evidence="4" id="KW-0479">Metal-binding</keyword>
<evidence type="ECO:0000313" key="11">
    <source>
        <dbReference type="Proteomes" id="UP000076964"/>
    </source>
</evidence>
<comment type="caution">
    <text evidence="10">The sequence shown here is derived from an EMBL/GenBank/DDBJ whole genome shotgun (WGS) entry which is preliminary data.</text>
</comment>
<evidence type="ECO:0000259" key="9">
    <source>
        <dbReference type="PROSITE" id="PS51379"/>
    </source>
</evidence>
<dbReference type="EMBL" id="LSFI01000008">
    <property type="protein sequence ID" value="OAG28294.1"/>
    <property type="molecule type" value="Genomic_DNA"/>
</dbReference>
<dbReference type="Pfam" id="PF00037">
    <property type="entry name" value="Fer4"/>
    <property type="match status" value="1"/>
</dbReference>
<dbReference type="InterPro" id="IPR023753">
    <property type="entry name" value="FAD/NAD-binding_dom"/>
</dbReference>
<evidence type="ECO:0000256" key="8">
    <source>
        <dbReference type="ARBA" id="ARBA00023014"/>
    </source>
</evidence>
<keyword evidence="11" id="KW-1185">Reference proteome</keyword>
<dbReference type="OrthoDB" id="9789936at2"/>
<evidence type="ECO:0000256" key="3">
    <source>
        <dbReference type="ARBA" id="ARBA00022485"/>
    </source>
</evidence>
<dbReference type="PROSITE" id="PS00198">
    <property type="entry name" value="4FE4S_FER_1"/>
    <property type="match status" value="3"/>
</dbReference>
<dbReference type="SUPFAM" id="SSF54862">
    <property type="entry name" value="4Fe-4S ferredoxins"/>
    <property type="match status" value="1"/>
</dbReference>
<dbReference type="SUPFAM" id="SSF51905">
    <property type="entry name" value="FAD/NAD(P)-binding domain"/>
    <property type="match status" value="1"/>
</dbReference>
<evidence type="ECO:0000256" key="1">
    <source>
        <dbReference type="ARBA" id="ARBA00001974"/>
    </source>
</evidence>
<organism evidence="10 11">
    <name type="scientific">Thermodesulfatator autotrophicus</name>
    <dbReference type="NCBI Taxonomy" id="1795632"/>
    <lineage>
        <taxon>Bacteria</taxon>
        <taxon>Pseudomonadati</taxon>
        <taxon>Thermodesulfobacteriota</taxon>
        <taxon>Thermodesulfobacteria</taxon>
        <taxon>Thermodesulfobacteriales</taxon>
        <taxon>Thermodesulfatatoraceae</taxon>
        <taxon>Thermodesulfatator</taxon>
    </lineage>
</organism>
<keyword evidence="7" id="KW-0408">Iron</keyword>
<dbReference type="GO" id="GO:0016491">
    <property type="term" value="F:oxidoreductase activity"/>
    <property type="evidence" value="ECO:0007669"/>
    <property type="project" value="UniProtKB-KW"/>
</dbReference>
<dbReference type="Gene3D" id="3.30.70.20">
    <property type="match status" value="2"/>
</dbReference>
<keyword evidence="8" id="KW-0411">Iron-sulfur</keyword>
<dbReference type="Gene3D" id="3.50.50.60">
    <property type="entry name" value="FAD/NAD(P)-binding domain"/>
    <property type="match status" value="1"/>
</dbReference>
<feature type="domain" description="4Fe-4S ferredoxin-type" evidence="9">
    <location>
        <begin position="290"/>
        <end position="319"/>
    </location>
</feature>
<gene>
    <name evidence="10" type="ORF">TH606_02585</name>
</gene>
<keyword evidence="6" id="KW-0560">Oxidoreductase</keyword>
<keyword evidence="5" id="KW-0274">FAD</keyword>
<dbReference type="GO" id="GO:0051539">
    <property type="term" value="F:4 iron, 4 sulfur cluster binding"/>
    <property type="evidence" value="ECO:0007669"/>
    <property type="project" value="UniProtKB-KW"/>
</dbReference>
<evidence type="ECO:0000313" key="10">
    <source>
        <dbReference type="EMBL" id="OAG28294.1"/>
    </source>
</evidence>
<dbReference type="Pfam" id="PF13187">
    <property type="entry name" value="Fer4_9"/>
    <property type="match status" value="1"/>
</dbReference>
<keyword evidence="5" id="KW-0285">Flavoprotein</keyword>
<dbReference type="InterPro" id="IPR003813">
    <property type="entry name" value="MvhD/FlpD"/>
</dbReference>
<evidence type="ECO:0000256" key="6">
    <source>
        <dbReference type="ARBA" id="ARBA00023002"/>
    </source>
</evidence>
<accession>A0A177E8K9</accession>
<keyword evidence="3" id="KW-0004">4Fe-4S</keyword>
<dbReference type="Pfam" id="PF02662">
    <property type="entry name" value="FlpD"/>
    <property type="match status" value="1"/>
</dbReference>
<sequence>MENKNKRIGVVLCSCGGLLEKKINFSSLFEKAQSLSGIEAVLKFADFCLSPEEKLADYKGHFTHLLFVGCSERSSLSFDEKRLEKLLSFLEIDPGFAEVVNIKEQCFMIHDDSSAATAKALDLLQMGYEKLITNHSAYSSREIAQKALVIGAGVAGMSCAKSLGDLGVKVTLVEEKSYIGGHACQIPLLWQSEGYPSVCTSECIGPVIGRETLFQDNVSLFLSSKVTAVKKKNGNFIVTIEKGPQFVDPRKCIGCGECAVVCPETVPNDFDIGLKNRKVIDKSFKLAVPNVYHLIKEACTECGECEIVCPTKAIDLKAQSETFEETYGAVALATGFSGYDMNTFEKLSYHLPNVVTMLEFERLWANKFKGKPPISIAFVLCQKDEVGYCSRLCCLAAMKHAVRLSMAYLGTEVNVYYKSLRSCGRAFEAFRREAENKGVGFIQAEVEKIEPGEEGWLKVITEKGEFEADLVVLAEPLVPSGVKVAKMFGVELDPYGFPYEFQPRVINPLETYVERVFAIGTAKGFKDVQESVESGQAAALRIYGALKGRVAKYVSTVEPEKCSRCGMCVAVCPHGAINFDENGAQIEAALCKGCGLCYATCGSNAIKLLNLEDFQLLKMAEVAFNNCSPDEPRILAFLCYWCSYAAGDLMGVYGEKIPAGYRSIRIRCSASLNPEVVFEILARDLADGVLVAGCPPKNCHHLWGNDMETRRFKLAGKIFKELGVKKIARWEHIGVTMWPKLAKVLRSMHDSLKQT</sequence>
<dbReference type="PANTHER" id="PTHR43498">
    <property type="entry name" value="FERREDOXIN:COB-COM HETERODISULFIDE REDUCTASE SUBUNIT A"/>
    <property type="match status" value="1"/>
</dbReference>
<dbReference type="InterPro" id="IPR017896">
    <property type="entry name" value="4Fe4S_Fe-S-bd"/>
</dbReference>
<feature type="domain" description="4Fe-4S ferredoxin-type" evidence="9">
    <location>
        <begin position="553"/>
        <end position="582"/>
    </location>
</feature>
<feature type="domain" description="4Fe-4S ferredoxin-type" evidence="9">
    <location>
        <begin position="243"/>
        <end position="273"/>
    </location>
</feature>
<dbReference type="Proteomes" id="UP000076964">
    <property type="component" value="Unassembled WGS sequence"/>
</dbReference>